<dbReference type="AlphaFoldDB" id="A0A2U2BRU1"/>
<organism evidence="1 2">
    <name type="scientific">Marinicauda salina</name>
    <dbReference type="NCBI Taxonomy" id="2135793"/>
    <lineage>
        <taxon>Bacteria</taxon>
        <taxon>Pseudomonadati</taxon>
        <taxon>Pseudomonadota</taxon>
        <taxon>Alphaproteobacteria</taxon>
        <taxon>Maricaulales</taxon>
        <taxon>Maricaulaceae</taxon>
        <taxon>Marinicauda</taxon>
    </lineage>
</organism>
<proteinExistence type="predicted"/>
<protein>
    <submittedName>
        <fullName evidence="1">Uncharacterized protein</fullName>
    </submittedName>
</protein>
<dbReference type="Proteomes" id="UP000245168">
    <property type="component" value="Unassembled WGS sequence"/>
</dbReference>
<evidence type="ECO:0000313" key="1">
    <source>
        <dbReference type="EMBL" id="PWE16733.1"/>
    </source>
</evidence>
<dbReference type="EMBL" id="QEXV01000005">
    <property type="protein sequence ID" value="PWE16733.1"/>
    <property type="molecule type" value="Genomic_DNA"/>
</dbReference>
<comment type="caution">
    <text evidence="1">The sequence shown here is derived from an EMBL/GenBank/DDBJ whole genome shotgun (WGS) entry which is preliminary data.</text>
</comment>
<name>A0A2U2BRU1_9PROT</name>
<sequence>MLYRSAIEVMRAHYIAGLAALDNGDRAIASEMFSHPISEIYVDLEPVIESLGGQAMMDEMNRAAVLHFQDASGDEIRAAVDEVVRLLDVNQDVAPEADPAAAPAVHAAVLASLIERAALQYEFAAQQEDASGAWLDGYGLERAAARYAETTLDDVRAADADGASAIADALDLLATAYPGAQPPETYDPEPAVVLEAANAAADAAGAMDAAPASDGAAGGG</sequence>
<reference evidence="2" key="1">
    <citation type="submission" date="2018-05" db="EMBL/GenBank/DDBJ databases">
        <authorList>
            <person name="Liu B.-T."/>
        </authorList>
    </citation>
    <scope>NUCLEOTIDE SEQUENCE [LARGE SCALE GENOMIC DNA]</scope>
    <source>
        <strain evidence="2">WD6-1</strain>
    </source>
</reference>
<accession>A0A2U2BRU1</accession>
<keyword evidence="2" id="KW-1185">Reference proteome</keyword>
<gene>
    <name evidence="1" type="ORF">DDZ18_11040</name>
</gene>
<evidence type="ECO:0000313" key="2">
    <source>
        <dbReference type="Proteomes" id="UP000245168"/>
    </source>
</evidence>